<dbReference type="Gene3D" id="1.10.1200.10">
    <property type="entry name" value="ACP-like"/>
    <property type="match status" value="1"/>
</dbReference>
<dbReference type="CDD" id="cd05930">
    <property type="entry name" value="A_NRPS"/>
    <property type="match status" value="1"/>
</dbReference>
<dbReference type="Gene3D" id="3.40.50.980">
    <property type="match status" value="2"/>
</dbReference>
<dbReference type="SUPFAM" id="SSF51735">
    <property type="entry name" value="NAD(P)-binding Rossmann-fold domains"/>
    <property type="match status" value="1"/>
</dbReference>
<dbReference type="PANTHER" id="PTHR44845:SF6">
    <property type="entry name" value="BETA-ALANINE-ACTIVATING ENZYME"/>
    <property type="match status" value="1"/>
</dbReference>
<dbReference type="CDD" id="cd05235">
    <property type="entry name" value="SDR_e1"/>
    <property type="match status" value="1"/>
</dbReference>
<dbReference type="PROSITE" id="PS00012">
    <property type="entry name" value="PHOSPHOPANTETHEINE"/>
    <property type="match status" value="1"/>
</dbReference>
<evidence type="ECO:0000313" key="6">
    <source>
        <dbReference type="Proteomes" id="UP001219568"/>
    </source>
</evidence>
<evidence type="ECO:0000256" key="1">
    <source>
        <dbReference type="ARBA" id="ARBA00022450"/>
    </source>
</evidence>
<dbReference type="AlphaFoldDB" id="A0AAD6HZL3"/>
<dbReference type="SUPFAM" id="SSF56801">
    <property type="entry name" value="Acetyl-CoA synthetase-like"/>
    <property type="match status" value="1"/>
</dbReference>
<dbReference type="InterPro" id="IPR006162">
    <property type="entry name" value="Ppantetheine_attach_site"/>
</dbReference>
<reference evidence="5" key="2">
    <citation type="submission" date="2023-01" db="EMBL/GenBank/DDBJ databases">
        <authorList>
            <person name="Petersen C."/>
        </authorList>
    </citation>
    <scope>NUCLEOTIDE SEQUENCE</scope>
    <source>
        <strain evidence="5">IBT 15450</strain>
    </source>
</reference>
<dbReference type="InterPro" id="IPR045851">
    <property type="entry name" value="AMP-bd_C_sf"/>
</dbReference>
<dbReference type="PANTHER" id="PTHR44845">
    <property type="entry name" value="CARRIER DOMAIN-CONTAINING PROTEIN"/>
    <property type="match status" value="1"/>
</dbReference>
<dbReference type="Gene3D" id="3.40.50.720">
    <property type="entry name" value="NAD(P)-binding Rossmann-like Domain"/>
    <property type="match status" value="1"/>
</dbReference>
<evidence type="ECO:0000313" key="5">
    <source>
        <dbReference type="EMBL" id="KAJ6022753.1"/>
    </source>
</evidence>
<dbReference type="Pfam" id="PF07993">
    <property type="entry name" value="NAD_binding_4"/>
    <property type="match status" value="1"/>
</dbReference>
<dbReference type="InterPro" id="IPR000873">
    <property type="entry name" value="AMP-dep_synth/lig_dom"/>
</dbReference>
<evidence type="ECO:0000256" key="3">
    <source>
        <dbReference type="ARBA" id="ARBA00029454"/>
    </source>
</evidence>
<evidence type="ECO:0000256" key="2">
    <source>
        <dbReference type="ARBA" id="ARBA00022553"/>
    </source>
</evidence>
<dbReference type="InterPro" id="IPR020845">
    <property type="entry name" value="AMP-binding_CS"/>
</dbReference>
<organism evidence="5 6">
    <name type="scientific">Penicillium canescens</name>
    <dbReference type="NCBI Taxonomy" id="5083"/>
    <lineage>
        <taxon>Eukaryota</taxon>
        <taxon>Fungi</taxon>
        <taxon>Dikarya</taxon>
        <taxon>Ascomycota</taxon>
        <taxon>Pezizomycotina</taxon>
        <taxon>Eurotiomycetes</taxon>
        <taxon>Eurotiomycetidae</taxon>
        <taxon>Eurotiales</taxon>
        <taxon>Aspergillaceae</taxon>
        <taxon>Penicillium</taxon>
    </lineage>
</organism>
<dbReference type="PROSITE" id="PS50075">
    <property type="entry name" value="CARRIER"/>
    <property type="match status" value="1"/>
</dbReference>
<dbReference type="Gene3D" id="3.30.300.30">
    <property type="match status" value="1"/>
</dbReference>
<dbReference type="InterPro" id="IPR010080">
    <property type="entry name" value="Thioester_reductase-like_dom"/>
</dbReference>
<dbReference type="Gene3D" id="2.30.38.10">
    <property type="entry name" value="Luciferase, Domain 3"/>
    <property type="match status" value="1"/>
</dbReference>
<dbReference type="SMART" id="SM01294">
    <property type="entry name" value="PKS_PP_betabranch"/>
    <property type="match status" value="1"/>
</dbReference>
<dbReference type="EMBL" id="JAQJZL010000016">
    <property type="protein sequence ID" value="KAJ6022753.1"/>
    <property type="molecule type" value="Genomic_DNA"/>
</dbReference>
<dbReference type="InterPro" id="IPR036736">
    <property type="entry name" value="ACP-like_sf"/>
</dbReference>
<dbReference type="Proteomes" id="UP001219568">
    <property type="component" value="Unassembled WGS sequence"/>
</dbReference>
<name>A0AAD6HZL3_PENCN</name>
<protein>
    <submittedName>
        <fullName evidence="5">Nonribosomal peptide synthetases (NRPS)</fullName>
    </submittedName>
</protein>
<comment type="similarity">
    <text evidence="3">Belongs to the NRP synthetase family.</text>
</comment>
<dbReference type="InterPro" id="IPR036291">
    <property type="entry name" value="NAD(P)-bd_dom_sf"/>
</dbReference>
<dbReference type="InterPro" id="IPR013120">
    <property type="entry name" value="FAR_NAD-bd"/>
</dbReference>
<keyword evidence="2" id="KW-0597">Phosphoprotein</keyword>
<dbReference type="SUPFAM" id="SSF47336">
    <property type="entry name" value="ACP-like"/>
    <property type="match status" value="1"/>
</dbReference>
<reference evidence="5" key="1">
    <citation type="journal article" date="2023" name="IMA Fungus">
        <title>Comparative genomic study of the Penicillium genus elucidates a diverse pangenome and 15 lateral gene transfer events.</title>
        <authorList>
            <person name="Petersen C."/>
            <person name="Sorensen T."/>
            <person name="Nielsen M.R."/>
            <person name="Sondergaard T.E."/>
            <person name="Sorensen J.L."/>
            <person name="Fitzpatrick D.A."/>
            <person name="Frisvad J.C."/>
            <person name="Nielsen K.L."/>
        </authorList>
    </citation>
    <scope>NUCLEOTIDE SEQUENCE</scope>
    <source>
        <strain evidence="5">IBT 15450</strain>
    </source>
</reference>
<accession>A0AAD6HZL3</accession>
<dbReference type="GO" id="GO:0044550">
    <property type="term" value="P:secondary metabolite biosynthetic process"/>
    <property type="evidence" value="ECO:0007669"/>
    <property type="project" value="UniProtKB-ARBA"/>
</dbReference>
<comment type="caution">
    <text evidence="5">The sequence shown here is derived from an EMBL/GenBank/DDBJ whole genome shotgun (WGS) entry which is preliminary data.</text>
</comment>
<keyword evidence="6" id="KW-1185">Reference proteome</keyword>
<gene>
    <name evidence="5" type="ORF">N7460_013148</name>
</gene>
<dbReference type="Pfam" id="PF00550">
    <property type="entry name" value="PP-binding"/>
    <property type="match status" value="1"/>
</dbReference>
<proteinExistence type="inferred from homology"/>
<dbReference type="Pfam" id="PF00501">
    <property type="entry name" value="AMP-binding"/>
    <property type="match status" value="1"/>
</dbReference>
<dbReference type="PROSITE" id="PS00455">
    <property type="entry name" value="AMP_BINDING"/>
    <property type="match status" value="1"/>
</dbReference>
<keyword evidence="1" id="KW-0596">Phosphopantetheine</keyword>
<dbReference type="NCBIfam" id="TIGR01746">
    <property type="entry name" value="Thioester-redct"/>
    <property type="match status" value="1"/>
</dbReference>
<feature type="domain" description="Carrier" evidence="4">
    <location>
        <begin position="523"/>
        <end position="600"/>
    </location>
</feature>
<evidence type="ECO:0000259" key="4">
    <source>
        <dbReference type="PROSITE" id="PS50075"/>
    </source>
</evidence>
<sequence length="1031" mass="113194">MTISPEPQPGLAVLFARQASSSGPRSAIEDETDVITYTELHSKAISLACQIRNLNPADTSPVGILIPRSLSHVLSQVALVYAGRACVPLNEKLPDSHLERMLANLGTTLVITDAAHQHRLASWQHLVVDHRDISADGHEEFEISQVGPDNCSHVLHTSGTTGQPKAVETVAQGIINLSFDPIDLVKPGQRVGHGTSVIFDTSLVEIWVSLLRGATIVVIPMATVLDAAALSVFIRTKRLDVLQLTTSLLSVTAFACPGAFLTLDTLLTGGEAINCQSINSIFDAGAPGRIINGYGPTEASVYTLMHEVSREEARNNQIPVGKPLGNVEVFVVGEDFLPVKPGDVGELLICGVGVARGYIGERMKTAKSFLHLPHLPQKLTQGPSRAYRTGDLMRANDQGIHQYIGRIDNQVKIRGQRVELEALEATLLQTNLVNAAVVIKITPKEVDRAQFLLAYCIPAAPDVTPAAILKSYLDIAPHLMVLRVKLIDSLPLMATGKADRKQLEKLHDEELAQSRIKAAESQVGSRDVAAELEYIWIDVLGLPVERLAPTDDFLEMGGSSLMAATMIARINQTFDIGVRSQMLYENTTLEKFTQMVTNVRNGSDQTETLAAQEIWWNDSQLGRSLRPKEMPIPHWQDSSEGRVFVTGATGFVGALLLATLAARSNVKQVACLVRAADKNSATRRIQETLDKYQLRADLEKVIVLPGSFALPKLGLSEDDYDFYAEWSSVVFHLGAKVSYVAPYSSHRQDNVIGTMNMLDFANHKRLKALHYSSTIAAYGPTGYVTGAKLLPEDERPAAHLAALPYDTGYAQSQYVAEGIIWAAIDNGFPVAVYRPGFVLGHSKMGICNGNDFASRLFTSCMEMGTYPILPDQRKEFVPVDFVVNAILHISSSHTNLGQAYNLVQPDLKNAIDINTSFDLLNRMIPAPLRGIPYEEWVNSLSMRLNDPLHPLTPMLKEKVLADKSRWEVYENMAEYGRVNIRRALQDAPHILHPGSIQDLFLQSLSSWIPDRKEPIVKTAEIHVHEKEAIQV</sequence>
<dbReference type="InterPro" id="IPR009081">
    <property type="entry name" value="PP-bd_ACP"/>
</dbReference>